<name>A0A9W6XGN3_9STRA</name>
<feature type="coiled-coil region" evidence="1">
    <location>
        <begin position="132"/>
        <end position="258"/>
    </location>
</feature>
<dbReference type="AlphaFoldDB" id="A0A9W6XGN3"/>
<protein>
    <submittedName>
        <fullName evidence="3">Unnamed protein product</fullName>
    </submittedName>
</protein>
<proteinExistence type="predicted"/>
<dbReference type="Proteomes" id="UP001165121">
    <property type="component" value="Unassembled WGS sequence"/>
</dbReference>
<feature type="coiled-coil region" evidence="1">
    <location>
        <begin position="290"/>
        <end position="349"/>
    </location>
</feature>
<reference evidence="3" key="1">
    <citation type="submission" date="2023-04" db="EMBL/GenBank/DDBJ databases">
        <title>Phytophthora fragariaefolia NBRC 109709.</title>
        <authorList>
            <person name="Ichikawa N."/>
            <person name="Sato H."/>
            <person name="Tonouchi N."/>
        </authorList>
    </citation>
    <scope>NUCLEOTIDE SEQUENCE</scope>
    <source>
        <strain evidence="3">NBRC 109709</strain>
    </source>
</reference>
<gene>
    <name evidence="3" type="ORF">Pfra01_001087200</name>
</gene>
<evidence type="ECO:0000256" key="1">
    <source>
        <dbReference type="SAM" id="Coils"/>
    </source>
</evidence>
<organism evidence="3 4">
    <name type="scientific">Phytophthora fragariaefolia</name>
    <dbReference type="NCBI Taxonomy" id="1490495"/>
    <lineage>
        <taxon>Eukaryota</taxon>
        <taxon>Sar</taxon>
        <taxon>Stramenopiles</taxon>
        <taxon>Oomycota</taxon>
        <taxon>Peronosporomycetes</taxon>
        <taxon>Peronosporales</taxon>
        <taxon>Peronosporaceae</taxon>
        <taxon>Phytophthora</taxon>
    </lineage>
</organism>
<feature type="compositionally biased region" description="Low complexity" evidence="2">
    <location>
        <begin position="28"/>
        <end position="40"/>
    </location>
</feature>
<accession>A0A9W6XGN3</accession>
<comment type="caution">
    <text evidence="3">The sequence shown here is derived from an EMBL/GenBank/DDBJ whole genome shotgun (WGS) entry which is preliminary data.</text>
</comment>
<feature type="region of interest" description="Disordered" evidence="2">
    <location>
        <begin position="1"/>
        <end position="76"/>
    </location>
</feature>
<evidence type="ECO:0000256" key="2">
    <source>
        <dbReference type="SAM" id="MobiDB-lite"/>
    </source>
</evidence>
<keyword evidence="4" id="KW-1185">Reference proteome</keyword>
<evidence type="ECO:0000313" key="4">
    <source>
        <dbReference type="Proteomes" id="UP001165121"/>
    </source>
</evidence>
<sequence>MDAHAEWCRRGLGGGGVRRTGATSAPHTAANSSRTSSATAQPRATSGGPLRTSNQVLERGANTRKNGPVTIEPPPSRWREMRQSVRAKATLETEKSRPVNAKIADLCPEDREKVAKLVHRIVEVGTLHEEGEKEFKRQKGVLEAEMKELREQVRQDAEEIKDLTGELRSANRKAKLFEERVLVLEESADAETRSRLEAEQTLDLLKLEVDKLRALVQQQQDEMTLRIEEQQAQFDLELERVKEELKEAHDLLLKERNERVLEKQRVLDQRLERSAMAGEDKLERLHALLLEQQKETHARAQQQQEEMQLKAKKQRERYDAEMNHLKQELKEARELLQLERSNRELQSKENIVITVNEPDKVVQVVQDVAQEECVPAVVESATVSTAEPPDSFSTDLKGDLAIFEEVKDLYAEDLFASRRWGEGIPATSAQTPVRLSGPVEPAPWHFSNADFTPPDTGRIPSGPALSTQELTVQEAIERDMEALLRSEALYTLDSLHHTLRSSIMAPLDDELKKLRAVAAEQWELRSSQLQSVANDPSSLLQHPPTPVACGAFVLGVGVGLLLPRLRQPFRRFATVEDVPNKLFHEEGKIKALAVNFSDGDTFRARHLPLFRGAGSFDGKLSDHTLQIRLAGIGKLMQLVQLLSLQNSEEWGVDVDVGWGGIRYTRDGQVREPGSAVRG</sequence>
<dbReference type="EMBL" id="BSXT01001074">
    <property type="protein sequence ID" value="GMF38116.1"/>
    <property type="molecule type" value="Genomic_DNA"/>
</dbReference>
<evidence type="ECO:0000313" key="3">
    <source>
        <dbReference type="EMBL" id="GMF38116.1"/>
    </source>
</evidence>
<keyword evidence="1" id="KW-0175">Coiled coil</keyword>
<dbReference type="OrthoDB" id="127656at2759"/>